<feature type="transmembrane region" description="Helical" evidence="2">
    <location>
        <begin position="111"/>
        <end position="133"/>
    </location>
</feature>
<name>A0ABP8EYM9_9MICO</name>
<feature type="transmembrane region" description="Helical" evidence="2">
    <location>
        <begin position="16"/>
        <end position="34"/>
    </location>
</feature>
<dbReference type="Proteomes" id="UP001499841">
    <property type="component" value="Unassembled WGS sequence"/>
</dbReference>
<dbReference type="EMBL" id="BAABBA010000022">
    <property type="protein sequence ID" value="GAA4289103.1"/>
    <property type="molecule type" value="Genomic_DNA"/>
</dbReference>
<dbReference type="RefSeq" id="WP_345043965.1">
    <property type="nucleotide sequence ID" value="NZ_BAABBA010000022.1"/>
</dbReference>
<gene>
    <name evidence="3" type="ORF">GCM10022262_34640</name>
</gene>
<accession>A0ABP8EYM9</accession>
<organism evidence="3 4">
    <name type="scientific">Georgenia daeguensis</name>
    <dbReference type="NCBI Taxonomy" id="908355"/>
    <lineage>
        <taxon>Bacteria</taxon>
        <taxon>Bacillati</taxon>
        <taxon>Actinomycetota</taxon>
        <taxon>Actinomycetes</taxon>
        <taxon>Micrococcales</taxon>
        <taxon>Bogoriellaceae</taxon>
        <taxon>Georgenia</taxon>
    </lineage>
</organism>
<evidence type="ECO:0000256" key="2">
    <source>
        <dbReference type="SAM" id="Phobius"/>
    </source>
</evidence>
<proteinExistence type="predicted"/>
<feature type="compositionally biased region" description="Basic and acidic residues" evidence="1">
    <location>
        <begin position="86"/>
        <end position="97"/>
    </location>
</feature>
<keyword evidence="2" id="KW-1133">Transmembrane helix</keyword>
<reference evidence="4" key="1">
    <citation type="journal article" date="2019" name="Int. J. Syst. Evol. Microbiol.">
        <title>The Global Catalogue of Microorganisms (GCM) 10K type strain sequencing project: providing services to taxonomists for standard genome sequencing and annotation.</title>
        <authorList>
            <consortium name="The Broad Institute Genomics Platform"/>
            <consortium name="The Broad Institute Genome Sequencing Center for Infectious Disease"/>
            <person name="Wu L."/>
            <person name="Ma J."/>
        </authorList>
    </citation>
    <scope>NUCLEOTIDE SEQUENCE [LARGE SCALE GENOMIC DNA]</scope>
    <source>
        <strain evidence="4">JCM 17459</strain>
    </source>
</reference>
<keyword evidence="2" id="KW-0812">Transmembrane</keyword>
<protein>
    <submittedName>
        <fullName evidence="3">Uncharacterized protein</fullName>
    </submittedName>
</protein>
<keyword evidence="4" id="KW-1185">Reference proteome</keyword>
<feature type="compositionally biased region" description="Basic and acidic residues" evidence="1">
    <location>
        <begin position="56"/>
        <end position="71"/>
    </location>
</feature>
<evidence type="ECO:0000313" key="3">
    <source>
        <dbReference type="EMBL" id="GAA4289103.1"/>
    </source>
</evidence>
<evidence type="ECO:0000256" key="1">
    <source>
        <dbReference type="SAM" id="MobiDB-lite"/>
    </source>
</evidence>
<keyword evidence="2" id="KW-0472">Membrane</keyword>
<comment type="caution">
    <text evidence="3">The sequence shown here is derived from an EMBL/GenBank/DDBJ whole genome shotgun (WGS) entry which is preliminary data.</text>
</comment>
<evidence type="ECO:0000313" key="4">
    <source>
        <dbReference type="Proteomes" id="UP001499841"/>
    </source>
</evidence>
<feature type="region of interest" description="Disordered" evidence="1">
    <location>
        <begin position="56"/>
        <end position="99"/>
    </location>
</feature>
<sequence length="140" mass="14458">MVIWQLRAGARARQRPAPRAIAVTFYALAAYVVLEPVRDLLTQDKAGESLLGIVLERGRPGRDDPGRDGAAADRAGPGQSGAGGAVHRDVDVQRRVGDGPGRAQLNAVLGWWWADPAVALVVAAAGFVGVLAAQAGMGAS</sequence>